<evidence type="ECO:0000256" key="7">
    <source>
        <dbReference type="ARBA" id="ARBA00022614"/>
    </source>
</evidence>
<comment type="cofactor">
    <cofactor evidence="1">
        <name>Mg(2+)</name>
        <dbReference type="ChEBI" id="CHEBI:18420"/>
    </cofactor>
</comment>
<keyword evidence="19" id="KW-0446">Lipid-binding</keyword>
<keyword evidence="15" id="KW-0068">Autocatalytic cleavage</keyword>
<dbReference type="GO" id="GO:0020002">
    <property type="term" value="C:host cell plasma membrane"/>
    <property type="evidence" value="ECO:0007669"/>
    <property type="project" value="UniProtKB-SubCell"/>
</dbReference>
<dbReference type="GO" id="GO:0008234">
    <property type="term" value="F:cysteine-type peptidase activity"/>
    <property type="evidence" value="ECO:0007669"/>
    <property type="project" value="UniProtKB-KW"/>
</dbReference>
<keyword evidence="17" id="KW-1043">Host membrane</keyword>
<keyword evidence="18" id="KW-0843">Virulence</keyword>
<evidence type="ECO:0000256" key="12">
    <source>
        <dbReference type="ARBA" id="ARBA00022737"/>
    </source>
</evidence>
<keyword evidence="13" id="KW-0378">Hydrolase</keyword>
<dbReference type="EMBL" id="FN545174">
    <property type="protein sequence ID" value="CBA72128.1"/>
    <property type="molecule type" value="Genomic_DNA"/>
</dbReference>
<dbReference type="Pfam" id="PF11713">
    <property type="entry name" value="Peptidase_C80"/>
    <property type="match status" value="1"/>
</dbReference>
<evidence type="ECO:0000313" key="25">
    <source>
        <dbReference type="EMBL" id="QBY44552.1"/>
    </source>
</evidence>
<dbReference type="InterPro" id="IPR051071">
    <property type="entry name" value="LRR-bact_E3_ubiq_ligases"/>
</dbReference>
<evidence type="ECO:0000256" key="21">
    <source>
        <dbReference type="ARBA" id="ARBA00023200"/>
    </source>
</evidence>
<dbReference type="PANTHER" id="PTHR47114">
    <property type="match status" value="1"/>
</dbReference>
<dbReference type="InterPro" id="IPR038383">
    <property type="entry name" value="CPD_dom_sf"/>
</dbReference>
<dbReference type="SMART" id="SM00364">
    <property type="entry name" value="LRR_BAC"/>
    <property type="match status" value="23"/>
</dbReference>
<evidence type="ECO:0000313" key="27">
    <source>
        <dbReference type="Proteomes" id="UP000295134"/>
    </source>
</evidence>
<evidence type="ECO:0000256" key="20">
    <source>
        <dbReference type="ARBA" id="ARBA00023136"/>
    </source>
</evidence>
<protein>
    <submittedName>
        <fullName evidence="25">E3 ubiquitin-protein ligase SlrP</fullName>
        <ecNumber evidence="25">6.3.2.-</ecNumber>
    </submittedName>
    <submittedName>
        <fullName evidence="24">LRR-MCF ORF3</fullName>
    </submittedName>
    <submittedName>
        <fullName evidence="26">TcdA/TcdB pore-forming domain-containing protein</fullName>
    </submittedName>
</protein>
<evidence type="ECO:0000313" key="28">
    <source>
        <dbReference type="Proteomes" id="UP001177592"/>
    </source>
</evidence>
<evidence type="ECO:0000256" key="4">
    <source>
        <dbReference type="ARBA" id="ARBA00009868"/>
    </source>
</evidence>
<dbReference type="GO" id="GO:0090729">
    <property type="term" value="F:toxin activity"/>
    <property type="evidence" value="ECO:0007669"/>
    <property type="project" value="UniProtKB-KW"/>
</dbReference>
<dbReference type="RefSeq" id="WP_135677921.1">
    <property type="nucleotide sequence ID" value="NZ_CP123544.1"/>
</dbReference>
<feature type="domain" description="Peptidase C80" evidence="23">
    <location>
        <begin position="632"/>
        <end position="813"/>
    </location>
</feature>
<evidence type="ECO:0000259" key="23">
    <source>
        <dbReference type="PROSITE" id="PS51771"/>
    </source>
</evidence>
<dbReference type="GO" id="GO:0008289">
    <property type="term" value="F:lipid binding"/>
    <property type="evidence" value="ECO:0007669"/>
    <property type="project" value="UniProtKB-KW"/>
</dbReference>
<keyword evidence="20" id="KW-0472">Membrane</keyword>
<reference evidence="24" key="1">
    <citation type="journal article" date="2010" name="Insect Mol. Biol.">
        <title>The draft genome sequence of Arsenophonus nasoniae, son-killer bacterium of Nasonia vitripennis, reveals genes associated with virulence and symbiosis.</title>
        <authorList>
            <person name="Wilkes T."/>
            <person name="Darby A.C."/>
            <person name="Choi J."/>
            <person name="Colborne J.K."/>
            <person name="Werren J.H."/>
            <person name="Hurst G.D.D."/>
        </authorList>
    </citation>
    <scope>NUCLEOTIDE SEQUENCE</scope>
</reference>
<dbReference type="Proteomes" id="UP000295134">
    <property type="component" value="Chromosome"/>
</dbReference>
<evidence type="ECO:0000256" key="22">
    <source>
        <dbReference type="ARBA" id="ARBA00023586"/>
    </source>
</evidence>
<evidence type="ECO:0000256" key="9">
    <source>
        <dbReference type="ARBA" id="ARBA00022670"/>
    </source>
</evidence>
<dbReference type="SMR" id="D2TXL0"/>
<dbReference type="SMART" id="SM00369">
    <property type="entry name" value="LRR_TYP"/>
    <property type="match status" value="12"/>
</dbReference>
<gene>
    <name evidence="25" type="primary">slrP_1</name>
    <name evidence="24" type="ORF">ARN_08350</name>
    <name evidence="25" type="ORF">ArsFIN_31380</name>
    <name evidence="26" type="ORF">QE258_14545</name>
</gene>
<dbReference type="GO" id="GO:0044164">
    <property type="term" value="C:host cell cytosol"/>
    <property type="evidence" value="ECO:0007669"/>
    <property type="project" value="UniProtKB-SubCell"/>
</dbReference>
<keyword evidence="21" id="KW-1035">Host cytoplasm</keyword>
<reference evidence="25 27" key="2">
    <citation type="submission" date="2019-03" db="EMBL/GenBank/DDBJ databases">
        <title>Long-read sequencing reveals hyperdense prophage content in a complex bacterial symbiont genome.</title>
        <authorList>
            <person name="Frost C.L."/>
            <person name="Siozios S."/>
            <person name="Nadal-Jimenez P."/>
            <person name="Brockhurst M.A."/>
            <person name="King K.C."/>
            <person name="Darby A.C."/>
            <person name="Hurst G.D.D."/>
        </authorList>
    </citation>
    <scope>NUCLEOTIDE SEQUENCE [LARGE SCALE GENOMIC DNA]</scope>
    <source>
        <strain evidence="25 27">FIN</strain>
    </source>
</reference>
<dbReference type="Gene3D" id="3.40.50.11050">
    <property type="match status" value="1"/>
</dbReference>
<dbReference type="Gene3D" id="3.80.10.10">
    <property type="entry name" value="Ribonuclease Inhibitor"/>
    <property type="match status" value="3"/>
</dbReference>
<dbReference type="EMBL" id="CP038613">
    <property type="protein sequence ID" value="QBY44552.1"/>
    <property type="molecule type" value="Genomic_DNA"/>
</dbReference>
<evidence type="ECO:0000313" key="26">
    <source>
        <dbReference type="EMBL" id="WGM04804.1"/>
    </source>
</evidence>
<sequence>MIEIPNHEQLVKLDVYNNPLIKLPDDFPATLQDLVIDSTLPLPEKVLHRLISQNTSNHSNSITVSAITEWMKWTSLVDKDSGEYRDIALQRLISCLKNGEKSLDLSGLALTTLPNHIPNSVENLDVHNNQLTTFADNLPDNLKHLDARNNQLISLPTLLPNTLTYLALGNNQLTHLPDYLPDSLRYLNVSGNQLKVLPEQLPDQLVYFNAGNNQLTELPTSLPAGLENLYIHRNKLTFLPDNLPDDLRNIDVHSNWLAVLPDKWPKFLQFLSVSNNKLKTLSNSLPDALQHLNVSGNLLRNLPDHLPNQLKILLVDNNHLSVIADNLPADLNVLDAHNNQLVKIPIYLPYKLTSLDLSHNKLTNLLTDLSNNLTTLDVSNNRLSDLPDKLPDKLEKLAAHDNRLTSLPEQLPSSLVSLNVSNNQLDNLPDHLPEKLRYLTANNNHLTLLPVSLPYKIEDLHVRNNQLTYLTNQLPQMLLRLDVSGNQLCLLPINLPHSLLVLDVSNNQLNRLPDKLPPALNTLDAYSNQLSHLPKVLSNELQYINVYNNQIVKLPDQLPQGLIKLDVSNNQLASIPTDLPNTLKEIIFNNNPVFDKLISLPNKFTLTASSGDADTIASDRNVSDWKISPIHFDNEGESSQFDGQLIIQLENDPIVTEAALQLLKKHPQISVLIQLDSHGNSYVVYGNTKGLREQAKLRWQLVGHGRDNQLDGDQVSLAWREPKPLALQLKQLVADLGMTVSPKHINLVGCSLADDKQQTSYVQQFAEALDETIRPYSVSAYSSKLIVNDEGRKRLMEAGNKTTLLFNHETNDWHIEKTAAKTVDSRIKNGMEKSTLGDPLGLGSVSYKFLSFIKLAEQFQSTMIQFYHYHQLSLQKWLPLFTSFSKSKTQPGSYVLQFIHQETHLLKKLIINNKYIIDFINKYNEYLAIVSKAYHYNGKTLALRDNITDAEGVHGLNAAFLIKELIPWFANNHRFGVVDNELSETLSTAINIHAYLNLTQIAHGTVEDTLKLASLYHMAVNQGKQATKGLLGEVFHFHRATDFILNFSSIALDSIELANAQNDLQRAVFSAQLGVDSTNLAVAGVGIGAWMAGAQTTAAFTGALSVPLAGLGIGVSALAEAFGKVTHNVQIVGNYFADVDLAYKQGGYRQIKKKIADSDAVIIMEPIPGAVITELDLRQNKLTFDSQYLYRNDPTYSSGSGHSNYFLFWPNRGVNRDKSQAINIRQGLGYQSSQSNFKPGDDVLILPGTPITYLDYAYMILPFVTTRDDRGFDLLRKLEQDGRFDFDFYAFPGERAIYKIIPDYVSTPIKVILDDRDRELVIPALPIDFQRYMSYQLIGGEGEYRISLAKGVPITLVSNHANTRWVLDARYLKSGTNMQVSEEGDYLYIDNVIVTLPKNASQISVINKEGIFVFDEKSQQMHIIHMDAMRFNNNSLDEYLKMLANIQEHPTPFVIIDHYQPDNAVGQVGRAYYETARSRMIYTNRPGEAEFLSQAVLAKVDGDKAWFYRDTAIWQVEISSGKIMKQYQPFSFATESHDMIRSYTIQGNGQLLFVIEQGKNMRSVYIVEDTALKLVAINNDQRLLAILDEMKKPVDFIIEDHNSGQLLAERNKIPFLALDTRYELV</sequence>
<dbReference type="Pfam" id="PF00560">
    <property type="entry name" value="LRR_1"/>
    <property type="match status" value="1"/>
</dbReference>
<evidence type="ECO:0000256" key="14">
    <source>
        <dbReference type="ARBA" id="ARBA00022807"/>
    </source>
</evidence>
<dbReference type="InterPro" id="IPR001611">
    <property type="entry name" value="Leu-rich_rpt"/>
</dbReference>
<dbReference type="PROSITE" id="PS51450">
    <property type="entry name" value="LRR"/>
    <property type="match status" value="4"/>
</dbReference>
<keyword evidence="7" id="KW-0433">Leucine-rich repeat</keyword>
<dbReference type="InterPro" id="IPR032675">
    <property type="entry name" value="LRR_dom_sf"/>
</dbReference>
<dbReference type="PROSITE" id="PS51771">
    <property type="entry name" value="CGT_MARTX_CPD"/>
    <property type="match status" value="1"/>
</dbReference>
<proteinExistence type="inferred from homology"/>
<keyword evidence="16" id="KW-0460">Magnesium</keyword>
<keyword evidence="11" id="KW-0479">Metal-binding</keyword>
<evidence type="ECO:0000256" key="13">
    <source>
        <dbReference type="ARBA" id="ARBA00022801"/>
    </source>
</evidence>
<keyword evidence="9" id="KW-0645">Protease</keyword>
<dbReference type="GO" id="GO:0006508">
    <property type="term" value="P:proteolysis"/>
    <property type="evidence" value="ECO:0007669"/>
    <property type="project" value="UniProtKB-KW"/>
</dbReference>
<dbReference type="InterPro" id="IPR020974">
    <property type="entry name" value="CPD_dom"/>
</dbReference>
<dbReference type="GO" id="GO:0005576">
    <property type="term" value="C:extracellular region"/>
    <property type="evidence" value="ECO:0007669"/>
    <property type="project" value="UniProtKB-SubCell"/>
</dbReference>
<dbReference type="GO" id="GO:0046872">
    <property type="term" value="F:metal ion binding"/>
    <property type="evidence" value="ECO:0007669"/>
    <property type="project" value="UniProtKB-KW"/>
</dbReference>
<dbReference type="PANTHER" id="PTHR47114:SF2">
    <property type="entry name" value="OLIGODENDROCYTE-MYELIN GLYCOPROTEIN"/>
    <property type="match status" value="1"/>
</dbReference>
<evidence type="ECO:0000256" key="16">
    <source>
        <dbReference type="ARBA" id="ARBA00022842"/>
    </source>
</evidence>
<dbReference type="InterPro" id="IPR024769">
    <property type="entry name" value="TcdA/TcdB_pore_forming"/>
</dbReference>
<keyword evidence="6" id="KW-0964">Secreted</keyword>
<dbReference type="EMBL" id="CP123523">
    <property type="protein sequence ID" value="WGM04804.1"/>
    <property type="molecule type" value="Genomic_DNA"/>
</dbReference>
<evidence type="ECO:0000256" key="11">
    <source>
        <dbReference type="ARBA" id="ARBA00022723"/>
    </source>
</evidence>
<evidence type="ECO:0000256" key="5">
    <source>
        <dbReference type="ARBA" id="ARBA00022511"/>
    </source>
</evidence>
<accession>D2TXL0</accession>
<evidence type="ECO:0000256" key="3">
    <source>
        <dbReference type="ARBA" id="ARBA00004613"/>
    </source>
</evidence>
<keyword evidence="14" id="KW-0788">Thiol protease</keyword>
<comment type="similarity">
    <text evidence="4">Belongs to the LRR-containing bacterial E3 ligase family.</text>
</comment>
<dbReference type="Proteomes" id="UP001177592">
    <property type="component" value="Chromosome"/>
</dbReference>
<evidence type="ECO:0000313" key="24">
    <source>
        <dbReference type="EMBL" id="CBA72128.1"/>
    </source>
</evidence>
<dbReference type="Pfam" id="PF12920">
    <property type="entry name" value="TcdA_TcdB_pore"/>
    <property type="match status" value="1"/>
</dbReference>
<keyword evidence="10" id="KW-0808">Transferase</keyword>
<name>D2TXL0_9GAMM</name>
<dbReference type="SUPFAM" id="SSF52058">
    <property type="entry name" value="L domain-like"/>
    <property type="match status" value="2"/>
</dbReference>
<evidence type="ECO:0000256" key="15">
    <source>
        <dbReference type="ARBA" id="ARBA00022813"/>
    </source>
</evidence>
<keyword evidence="28" id="KW-1185">Reference proteome</keyword>
<evidence type="ECO:0000256" key="10">
    <source>
        <dbReference type="ARBA" id="ARBA00022679"/>
    </source>
</evidence>
<evidence type="ECO:0000256" key="2">
    <source>
        <dbReference type="ARBA" id="ARBA00004165"/>
    </source>
</evidence>
<reference evidence="26" key="3">
    <citation type="submission" date="2023-04" db="EMBL/GenBank/DDBJ databases">
        <title>Genome dynamics across the evolutionary transition to endosymbiosis.</title>
        <authorList>
            <person name="Siozios S."/>
            <person name="Nadal-Jimenez P."/>
            <person name="Azagi T."/>
            <person name="Sprong H."/>
            <person name="Frost C.L."/>
            <person name="Parratt S.R."/>
            <person name="Taylor G."/>
            <person name="Brettell L."/>
            <person name="Lew K.C."/>
            <person name="Croft L."/>
            <person name="King K.C."/>
            <person name="Brockhurst M.A."/>
            <person name="Hypsa V."/>
            <person name="Novakova E."/>
            <person name="Darby A.C."/>
            <person name="Hurst G.D.D."/>
        </authorList>
    </citation>
    <scope>NUCLEOTIDE SEQUENCE</scope>
    <source>
        <strain evidence="26">ANv_CAN</strain>
    </source>
</reference>
<keyword evidence="5" id="KW-1032">Host cell membrane</keyword>
<dbReference type="SUPFAM" id="SSF52047">
    <property type="entry name" value="RNI-like"/>
    <property type="match status" value="1"/>
</dbReference>
<keyword evidence="8" id="KW-0800">Toxin</keyword>
<dbReference type="GO" id="GO:0016740">
    <property type="term" value="F:transferase activity"/>
    <property type="evidence" value="ECO:0007669"/>
    <property type="project" value="UniProtKB-KW"/>
</dbReference>
<evidence type="ECO:0000256" key="19">
    <source>
        <dbReference type="ARBA" id="ARBA00023121"/>
    </source>
</evidence>
<dbReference type="KEGG" id="ans:ArsFIN_31380"/>
<evidence type="ECO:0000256" key="1">
    <source>
        <dbReference type="ARBA" id="ARBA00001946"/>
    </source>
</evidence>
<evidence type="ECO:0000256" key="6">
    <source>
        <dbReference type="ARBA" id="ARBA00022525"/>
    </source>
</evidence>
<evidence type="ECO:0000256" key="17">
    <source>
        <dbReference type="ARBA" id="ARBA00022870"/>
    </source>
</evidence>
<keyword evidence="12" id="KW-0677">Repeat</keyword>
<evidence type="ECO:0000256" key="18">
    <source>
        <dbReference type="ARBA" id="ARBA00023026"/>
    </source>
</evidence>
<dbReference type="InterPro" id="IPR003591">
    <property type="entry name" value="Leu-rich_rpt_typical-subtyp"/>
</dbReference>
<organism evidence="24">
    <name type="scientific">Arsenophonus nasoniae</name>
    <name type="common">son-killer infecting Nasonia vitripennis</name>
    <dbReference type="NCBI Taxonomy" id="638"/>
    <lineage>
        <taxon>Bacteria</taxon>
        <taxon>Pseudomonadati</taxon>
        <taxon>Pseudomonadota</taxon>
        <taxon>Gammaproteobacteria</taxon>
        <taxon>Enterobacterales</taxon>
        <taxon>Morganellaceae</taxon>
        <taxon>Arsenophonus</taxon>
    </lineage>
</organism>
<evidence type="ECO:0000256" key="8">
    <source>
        <dbReference type="ARBA" id="ARBA00022656"/>
    </source>
</evidence>
<comment type="subcellular location">
    <subcellularLocation>
        <location evidence="2">Host cell membrane</location>
    </subcellularLocation>
    <subcellularLocation>
        <location evidence="22">Host cytoplasm</location>
        <location evidence="22">Host cytosol</location>
    </subcellularLocation>
    <subcellularLocation>
        <location evidence="3">Secreted</location>
    </subcellularLocation>
</comment>
<dbReference type="EC" id="6.3.2.-" evidence="25"/>